<reference evidence="8 9" key="1">
    <citation type="submission" date="2024-08" db="EMBL/GenBank/DDBJ databases">
        <title>Genome sequence of Streptomyces aureus CACIA-1.46HGO.</title>
        <authorList>
            <person name="Evangelista-Martinez Z."/>
        </authorList>
    </citation>
    <scope>NUCLEOTIDE SEQUENCE [LARGE SCALE GENOMIC DNA]</scope>
    <source>
        <strain evidence="8 9">CACIA-1.46HGO</strain>
    </source>
</reference>
<comment type="similarity">
    <text evidence="5">Belongs to the NtaA/SnaA/DszA monooxygenase family.</text>
</comment>
<dbReference type="Gene3D" id="3.20.20.30">
    <property type="entry name" value="Luciferase-like domain"/>
    <property type="match status" value="1"/>
</dbReference>
<protein>
    <submittedName>
        <fullName evidence="8">LLM class flavin-dependent oxidoreductase</fullName>
        <ecNumber evidence="8">1.-.-.-</ecNumber>
    </submittedName>
</protein>
<dbReference type="EC" id="1.-.-.-" evidence="8"/>
<evidence type="ECO:0000256" key="3">
    <source>
        <dbReference type="ARBA" id="ARBA00023002"/>
    </source>
</evidence>
<dbReference type="NCBIfam" id="TIGR03860">
    <property type="entry name" value="FMN_nitrolo"/>
    <property type="match status" value="1"/>
</dbReference>
<dbReference type="GO" id="GO:0016491">
    <property type="term" value="F:oxidoreductase activity"/>
    <property type="evidence" value="ECO:0007669"/>
    <property type="project" value="UniProtKB-KW"/>
</dbReference>
<keyword evidence="2" id="KW-0288">FMN</keyword>
<evidence type="ECO:0000313" key="8">
    <source>
        <dbReference type="EMBL" id="MFA3843524.1"/>
    </source>
</evidence>
<dbReference type="SUPFAM" id="SSF51679">
    <property type="entry name" value="Bacterial luciferase-like"/>
    <property type="match status" value="1"/>
</dbReference>
<feature type="domain" description="Luciferase-like" evidence="7">
    <location>
        <begin position="47"/>
        <end position="408"/>
    </location>
</feature>
<evidence type="ECO:0000256" key="1">
    <source>
        <dbReference type="ARBA" id="ARBA00022630"/>
    </source>
</evidence>
<feature type="region of interest" description="Disordered" evidence="6">
    <location>
        <begin position="1"/>
        <end position="29"/>
    </location>
</feature>
<gene>
    <name evidence="8" type="ORF">ACEG43_46730</name>
</gene>
<sequence>MARRTEDRTKAQAEAESRPHTGRESGRKPLHLNAFLMSTGHHEASWRLPGSPAEANADIEHYKNLARIAERGKLDSLFLADSPVLMGDPGRRPAAKLEPTVLLTALAGATRHIGLIATASTSYNEPYNLARRFASLDHVSGGRAGWNIVTTAGADAARNFGLDDTPLHADRYRRAGEFVEVSTKLWDSWADDAVIADKESGVHALAERVRRIDHTGEFFRVDGPLNVQRPPQGYPLLVQAGSSEDGKDFAARYAEAVFTAQQTLEEGITFYKDVKQRAQTLGRNPDGIKILPGIVPVIGDTEAQALELDAELDRLIVPEYAKRQLAQRLKIAPDDLDLDAELPDNIPTEEEIEGAKSRYTLIVELARRERLTVRQLIGRLGGGRGHRTFAGTAEQVANTIEHWYDSGAADGFNIMPAVLPSGLEVFVDRVVPILQERGLFRTEYTGSTLREHYGLPRPANRLFDTVDAGEGHTGIALAAAR</sequence>
<evidence type="ECO:0000256" key="2">
    <source>
        <dbReference type="ARBA" id="ARBA00022643"/>
    </source>
</evidence>
<dbReference type="InterPro" id="IPR036661">
    <property type="entry name" value="Luciferase-like_sf"/>
</dbReference>
<keyword evidence="4" id="KW-0503">Monooxygenase</keyword>
<accession>A0ABV4T242</accession>
<comment type="caution">
    <text evidence="8">The sequence shown here is derived from an EMBL/GenBank/DDBJ whole genome shotgun (WGS) entry which is preliminary data.</text>
</comment>
<dbReference type="InterPro" id="IPR016215">
    <property type="entry name" value="NTA_MOA"/>
</dbReference>
<dbReference type="CDD" id="cd01095">
    <property type="entry name" value="Nitrilotriacetate_monoxgenase"/>
    <property type="match status" value="1"/>
</dbReference>
<evidence type="ECO:0000256" key="4">
    <source>
        <dbReference type="ARBA" id="ARBA00023033"/>
    </source>
</evidence>
<dbReference type="RefSeq" id="WP_372567342.1">
    <property type="nucleotide sequence ID" value="NZ_JBGOSP010000063.1"/>
</dbReference>
<name>A0ABV4T242_9ACTN</name>
<feature type="compositionally biased region" description="Basic and acidic residues" evidence="6">
    <location>
        <begin position="1"/>
        <end position="27"/>
    </location>
</feature>
<keyword evidence="9" id="KW-1185">Reference proteome</keyword>
<dbReference type="Pfam" id="PF00296">
    <property type="entry name" value="Bac_luciferase"/>
    <property type="match status" value="1"/>
</dbReference>
<dbReference type="InterPro" id="IPR051260">
    <property type="entry name" value="Diverse_substr_monoxygenases"/>
</dbReference>
<evidence type="ECO:0000256" key="5">
    <source>
        <dbReference type="ARBA" id="ARBA00033748"/>
    </source>
</evidence>
<keyword evidence="1" id="KW-0285">Flavoprotein</keyword>
<keyword evidence="3 8" id="KW-0560">Oxidoreductase</keyword>
<dbReference type="PANTHER" id="PTHR30011">
    <property type="entry name" value="ALKANESULFONATE MONOOXYGENASE-RELATED"/>
    <property type="match status" value="1"/>
</dbReference>
<proteinExistence type="inferred from homology"/>
<dbReference type="PANTHER" id="PTHR30011:SF16">
    <property type="entry name" value="C2H2 FINGER DOMAIN TRANSCRIPTION FACTOR (EUROFUNG)-RELATED"/>
    <property type="match status" value="1"/>
</dbReference>
<evidence type="ECO:0000256" key="6">
    <source>
        <dbReference type="SAM" id="MobiDB-lite"/>
    </source>
</evidence>
<dbReference type="InterPro" id="IPR011251">
    <property type="entry name" value="Luciferase-like_dom"/>
</dbReference>
<dbReference type="PIRSF" id="PIRSF000337">
    <property type="entry name" value="NTA_MOA"/>
    <property type="match status" value="1"/>
</dbReference>
<organism evidence="8 9">
    <name type="scientific">Streptomyces aureus</name>
    <dbReference type="NCBI Taxonomy" id="193461"/>
    <lineage>
        <taxon>Bacteria</taxon>
        <taxon>Bacillati</taxon>
        <taxon>Actinomycetota</taxon>
        <taxon>Actinomycetes</taxon>
        <taxon>Kitasatosporales</taxon>
        <taxon>Streptomycetaceae</taxon>
        <taxon>Streptomyces</taxon>
    </lineage>
</organism>
<dbReference type="EMBL" id="JBGOSP010000063">
    <property type="protein sequence ID" value="MFA3843524.1"/>
    <property type="molecule type" value="Genomic_DNA"/>
</dbReference>
<evidence type="ECO:0000313" key="9">
    <source>
        <dbReference type="Proteomes" id="UP001571476"/>
    </source>
</evidence>
<dbReference type="Proteomes" id="UP001571476">
    <property type="component" value="Unassembled WGS sequence"/>
</dbReference>
<evidence type="ECO:0000259" key="7">
    <source>
        <dbReference type="Pfam" id="PF00296"/>
    </source>
</evidence>